<evidence type="ECO:0000256" key="2">
    <source>
        <dbReference type="ARBA" id="ARBA00006656"/>
    </source>
</evidence>
<evidence type="ECO:0000313" key="12">
    <source>
        <dbReference type="EMBL" id="CAK6981730.1"/>
    </source>
</evidence>
<dbReference type="GO" id="GO:0008083">
    <property type="term" value="F:growth factor activity"/>
    <property type="evidence" value="ECO:0007669"/>
    <property type="project" value="UniProtKB-KW"/>
</dbReference>
<dbReference type="InterPro" id="IPR015615">
    <property type="entry name" value="TGF-beta-rel"/>
</dbReference>
<keyword evidence="4" id="KW-0732">Signal</keyword>
<dbReference type="Gene3D" id="2.10.90.10">
    <property type="entry name" value="Cystine-knot cytokines"/>
    <property type="match status" value="1"/>
</dbReference>
<feature type="region of interest" description="Disordered" evidence="9">
    <location>
        <begin position="39"/>
        <end position="67"/>
    </location>
</feature>
<gene>
    <name evidence="12" type="ORF">FSCOSCO3_A021089</name>
</gene>
<accession>A0AAV1QEB2</accession>
<dbReference type="PANTHER" id="PTHR11848:SF22">
    <property type="entry name" value="BONE MORPHOGENETIC PROTEIN 15"/>
    <property type="match status" value="1"/>
</dbReference>
<dbReference type="InterPro" id="IPR001839">
    <property type="entry name" value="TGF-b_C"/>
</dbReference>
<keyword evidence="6" id="KW-1015">Disulfide bond</keyword>
<feature type="transmembrane region" description="Helical" evidence="10">
    <location>
        <begin position="12"/>
        <end position="32"/>
    </location>
</feature>
<evidence type="ECO:0000256" key="1">
    <source>
        <dbReference type="ARBA" id="ARBA00004613"/>
    </source>
</evidence>
<protein>
    <submittedName>
        <fullName evidence="12">Bone morphogenetic protein 15</fullName>
    </submittedName>
</protein>
<evidence type="ECO:0000256" key="6">
    <source>
        <dbReference type="ARBA" id="ARBA00023157"/>
    </source>
</evidence>
<dbReference type="FunFam" id="2.10.90.10:FF:000012">
    <property type="entry name" value="Growth/differentiation factor 9 (Predicted)"/>
    <property type="match status" value="1"/>
</dbReference>
<dbReference type="GO" id="GO:0005615">
    <property type="term" value="C:extracellular space"/>
    <property type="evidence" value="ECO:0007669"/>
    <property type="project" value="TreeGrafter"/>
</dbReference>
<dbReference type="Proteomes" id="UP001314229">
    <property type="component" value="Unassembled WGS sequence"/>
</dbReference>
<dbReference type="SMART" id="SM00204">
    <property type="entry name" value="TGFB"/>
    <property type="match status" value="1"/>
</dbReference>
<dbReference type="PANTHER" id="PTHR11848">
    <property type="entry name" value="TGF-BETA FAMILY"/>
    <property type="match status" value="1"/>
</dbReference>
<keyword evidence="10" id="KW-1133">Transmembrane helix</keyword>
<keyword evidence="10" id="KW-0812">Transmembrane</keyword>
<comment type="similarity">
    <text evidence="2 8">Belongs to the TGF-beta family.</text>
</comment>
<evidence type="ECO:0000313" key="13">
    <source>
        <dbReference type="Proteomes" id="UP001314229"/>
    </source>
</evidence>
<dbReference type="GO" id="GO:0005125">
    <property type="term" value="F:cytokine activity"/>
    <property type="evidence" value="ECO:0007669"/>
    <property type="project" value="TreeGrafter"/>
</dbReference>
<dbReference type="Pfam" id="PF00019">
    <property type="entry name" value="TGF_beta"/>
    <property type="match status" value="1"/>
</dbReference>
<comment type="subcellular location">
    <subcellularLocation>
        <location evidence="1">Secreted</location>
    </subcellularLocation>
</comment>
<comment type="caution">
    <text evidence="12">The sequence shown here is derived from an EMBL/GenBank/DDBJ whole genome shotgun (WGS) entry which is preliminary data.</text>
</comment>
<dbReference type="PROSITE" id="PS51362">
    <property type="entry name" value="TGF_BETA_2"/>
    <property type="match status" value="1"/>
</dbReference>
<feature type="compositionally biased region" description="Basic residues" evidence="9">
    <location>
        <begin position="42"/>
        <end position="61"/>
    </location>
</feature>
<feature type="compositionally biased region" description="Low complexity" evidence="9">
    <location>
        <begin position="326"/>
        <end position="338"/>
    </location>
</feature>
<feature type="compositionally biased region" description="Low complexity" evidence="9">
    <location>
        <begin position="149"/>
        <end position="166"/>
    </location>
</feature>
<proteinExistence type="inferred from homology"/>
<dbReference type="EMBL" id="CAWUFR010000880">
    <property type="protein sequence ID" value="CAK6981730.1"/>
    <property type="molecule type" value="Genomic_DNA"/>
</dbReference>
<feature type="region of interest" description="Disordered" evidence="9">
    <location>
        <begin position="149"/>
        <end position="174"/>
    </location>
</feature>
<sequence>MRATCTEHSLLRVLVLNCFIFLMCFTCAEIAAGRKMASGHTTLKRSRRSHQSSKHKGAHHRPLTEEQKADQNLQFMLSLYRSAAEPDGRPKQHRKFGSNTVRLLRPSESSVHYLPVSRDHHYTFTVQYNLDTLPSEQLIRASFVHLRASSPPSSSSSSSSTTSSTSQTRELPSCKAQITSLGKESLVTMEPYEQWTETDITAHVNRHFLKGKDQGDVGHLTLTAQYWCTDPGHADEDSGLWWWWTHLRGRERWRGEPHLEVPSLLLYLEENRETKDWMGELLGVEDESTMSGIGLWQPSVRRHRRSKGSSPSETKDSSLDALKNAPTSSSSFSTSPSSSIISVIPNYKLKTSTPKNRCKLHSFRLSFDELGWGHYFIAPPVYNPRFCQGDCPRVLHYGYHSPNHAIIQTLINDLGVGDVPPPSCVPYKYMPMSVLVVHKKKVEYRELEDMVAESCTCR</sequence>
<feature type="region of interest" description="Disordered" evidence="9">
    <location>
        <begin position="300"/>
        <end position="338"/>
    </location>
</feature>
<keyword evidence="13" id="KW-1185">Reference proteome</keyword>
<feature type="domain" description="TGF-beta family profile" evidence="11">
    <location>
        <begin position="348"/>
        <end position="458"/>
    </location>
</feature>
<evidence type="ECO:0000256" key="9">
    <source>
        <dbReference type="SAM" id="MobiDB-lite"/>
    </source>
</evidence>
<evidence type="ECO:0000256" key="8">
    <source>
        <dbReference type="RuleBase" id="RU000354"/>
    </source>
</evidence>
<organism evidence="12 13">
    <name type="scientific">Scomber scombrus</name>
    <name type="common">Atlantic mackerel</name>
    <name type="synonym">Scomber vernalis</name>
    <dbReference type="NCBI Taxonomy" id="13677"/>
    <lineage>
        <taxon>Eukaryota</taxon>
        <taxon>Metazoa</taxon>
        <taxon>Chordata</taxon>
        <taxon>Craniata</taxon>
        <taxon>Vertebrata</taxon>
        <taxon>Euteleostomi</taxon>
        <taxon>Actinopterygii</taxon>
        <taxon>Neopterygii</taxon>
        <taxon>Teleostei</taxon>
        <taxon>Neoteleostei</taxon>
        <taxon>Acanthomorphata</taxon>
        <taxon>Pelagiaria</taxon>
        <taxon>Scombriformes</taxon>
        <taxon>Scombridae</taxon>
        <taxon>Scomber</taxon>
    </lineage>
</organism>
<evidence type="ECO:0000256" key="7">
    <source>
        <dbReference type="ARBA" id="ARBA00023180"/>
    </source>
</evidence>
<evidence type="ECO:0000256" key="10">
    <source>
        <dbReference type="SAM" id="Phobius"/>
    </source>
</evidence>
<evidence type="ECO:0000256" key="3">
    <source>
        <dbReference type="ARBA" id="ARBA00022525"/>
    </source>
</evidence>
<evidence type="ECO:0000256" key="5">
    <source>
        <dbReference type="ARBA" id="ARBA00023030"/>
    </source>
</evidence>
<dbReference type="AlphaFoldDB" id="A0AAV1QEB2"/>
<keyword evidence="5 8" id="KW-0339">Growth factor</keyword>
<keyword evidence="7" id="KW-0325">Glycoprotein</keyword>
<dbReference type="SUPFAM" id="SSF57501">
    <property type="entry name" value="Cystine-knot cytokines"/>
    <property type="match status" value="1"/>
</dbReference>
<keyword evidence="3" id="KW-0964">Secreted</keyword>
<name>A0AAV1QEB2_SCOSC</name>
<evidence type="ECO:0000259" key="11">
    <source>
        <dbReference type="PROSITE" id="PS51362"/>
    </source>
</evidence>
<evidence type="ECO:0000256" key="4">
    <source>
        <dbReference type="ARBA" id="ARBA00022729"/>
    </source>
</evidence>
<keyword evidence="10" id="KW-0472">Membrane</keyword>
<dbReference type="InterPro" id="IPR029034">
    <property type="entry name" value="Cystine-knot_cytokine"/>
</dbReference>
<reference evidence="12 13" key="1">
    <citation type="submission" date="2024-01" db="EMBL/GenBank/DDBJ databases">
        <authorList>
            <person name="Alioto T."/>
            <person name="Alioto T."/>
            <person name="Gomez Garrido J."/>
        </authorList>
    </citation>
    <scope>NUCLEOTIDE SEQUENCE [LARGE SCALE GENOMIC DNA]</scope>
</reference>